<dbReference type="EMBL" id="VIIS01000191">
    <property type="protein sequence ID" value="KAF0312104.1"/>
    <property type="molecule type" value="Genomic_DNA"/>
</dbReference>
<accession>A0A6A4X7V2</accession>
<dbReference type="Gene3D" id="3.90.280.10">
    <property type="entry name" value="PEBP-like"/>
    <property type="match status" value="1"/>
</dbReference>
<protein>
    <submittedName>
        <fullName evidence="3">Phosphatidylethanolamine-binding F40A3.3</fullName>
    </submittedName>
</protein>
<comment type="caution">
    <text evidence="3">The sequence shown here is derived from an EMBL/GenBank/DDBJ whole genome shotgun (WGS) entry which is preliminary data.</text>
</comment>
<evidence type="ECO:0000313" key="4">
    <source>
        <dbReference type="Proteomes" id="UP000440578"/>
    </source>
</evidence>
<keyword evidence="4" id="KW-1185">Reference proteome</keyword>
<proteinExistence type="inferred from homology"/>
<dbReference type="SUPFAM" id="SSF49777">
    <property type="entry name" value="PEBP-like"/>
    <property type="match status" value="1"/>
</dbReference>
<sequence length="223" mass="24222">MLLPYFILIASTLLSPPASACELTAEQSEQSVESPERLTRSVTAMETHKVVPDVIPVGPAAVLTVTYPGGVTVDGGAELTPTQVKEQPQLSWAAESGALYTVVMTDPDAPSRADPKFGEWRHWLLVNVPGTDLAAGDAVSEFVGSGPPKGTGLHRYVFLVYKQPGKITVDEALRKTKNQAKGREKWSVSKFAEQHNLGAPVAGNLYQAQWDDYVPQLYKRFTD</sequence>
<organism evidence="3 4">
    <name type="scientific">Amphibalanus amphitrite</name>
    <name type="common">Striped barnacle</name>
    <name type="synonym">Balanus amphitrite</name>
    <dbReference type="NCBI Taxonomy" id="1232801"/>
    <lineage>
        <taxon>Eukaryota</taxon>
        <taxon>Metazoa</taxon>
        <taxon>Ecdysozoa</taxon>
        <taxon>Arthropoda</taxon>
        <taxon>Crustacea</taxon>
        <taxon>Multicrustacea</taxon>
        <taxon>Cirripedia</taxon>
        <taxon>Thoracica</taxon>
        <taxon>Thoracicalcarea</taxon>
        <taxon>Balanomorpha</taxon>
        <taxon>Balanoidea</taxon>
        <taxon>Balanidae</taxon>
        <taxon>Amphibalaninae</taxon>
        <taxon>Amphibalanus</taxon>
    </lineage>
</organism>
<dbReference type="Pfam" id="PF01161">
    <property type="entry name" value="PBP"/>
    <property type="match status" value="1"/>
</dbReference>
<dbReference type="PANTHER" id="PTHR11362:SF82">
    <property type="entry name" value="PHOSPHATIDYLETHANOLAMINE-BINDING PROTEIN 4"/>
    <property type="match status" value="1"/>
</dbReference>
<keyword evidence="2" id="KW-0732">Signal</keyword>
<dbReference type="AlphaFoldDB" id="A0A6A4X7V2"/>
<dbReference type="OrthoDB" id="2506647at2759"/>
<name>A0A6A4X7V2_AMPAM</name>
<evidence type="ECO:0000256" key="1">
    <source>
        <dbReference type="ARBA" id="ARBA00007091"/>
    </source>
</evidence>
<evidence type="ECO:0000313" key="3">
    <source>
        <dbReference type="EMBL" id="KAF0312104.1"/>
    </source>
</evidence>
<dbReference type="PROSITE" id="PS01220">
    <property type="entry name" value="PBP"/>
    <property type="match status" value="1"/>
</dbReference>
<feature type="signal peptide" evidence="2">
    <location>
        <begin position="1"/>
        <end position="20"/>
    </location>
</feature>
<dbReference type="Proteomes" id="UP000440578">
    <property type="component" value="Unassembled WGS sequence"/>
</dbReference>
<evidence type="ECO:0000256" key="2">
    <source>
        <dbReference type="SAM" id="SignalP"/>
    </source>
</evidence>
<dbReference type="CDD" id="cd00866">
    <property type="entry name" value="PEBP_euk"/>
    <property type="match status" value="1"/>
</dbReference>
<dbReference type="FunFam" id="3.90.280.10:FF:000006">
    <property type="entry name" value="protein D3"/>
    <property type="match status" value="1"/>
</dbReference>
<comment type="similarity">
    <text evidence="1">Belongs to the phosphatidylethanolamine-binding protein family.</text>
</comment>
<dbReference type="InterPro" id="IPR036610">
    <property type="entry name" value="PEBP-like_sf"/>
</dbReference>
<feature type="chain" id="PRO_5025540837" evidence="2">
    <location>
        <begin position="21"/>
        <end position="223"/>
    </location>
</feature>
<dbReference type="InterPro" id="IPR008914">
    <property type="entry name" value="PEBP"/>
</dbReference>
<gene>
    <name evidence="3" type="primary">F40A3.3_2</name>
    <name evidence="3" type="ORF">FJT64_017148</name>
</gene>
<dbReference type="InterPro" id="IPR035810">
    <property type="entry name" value="PEBP_euk"/>
</dbReference>
<reference evidence="3 4" key="1">
    <citation type="submission" date="2019-07" db="EMBL/GenBank/DDBJ databases">
        <title>Draft genome assembly of a fouling barnacle, Amphibalanus amphitrite (Darwin, 1854): The first reference genome for Thecostraca.</title>
        <authorList>
            <person name="Kim W."/>
        </authorList>
    </citation>
    <scope>NUCLEOTIDE SEQUENCE [LARGE SCALE GENOMIC DNA]</scope>
    <source>
        <strain evidence="3">SNU_AA5</strain>
        <tissue evidence="3">Soma without cirri and trophi</tissue>
    </source>
</reference>
<dbReference type="InterPro" id="IPR001858">
    <property type="entry name" value="Phosphatidylethanolamine-bd_CS"/>
</dbReference>
<dbReference type="PANTHER" id="PTHR11362">
    <property type="entry name" value="PHOSPHATIDYLETHANOLAMINE-BINDING PROTEIN"/>
    <property type="match status" value="1"/>
</dbReference>